<dbReference type="InterPro" id="IPR027278">
    <property type="entry name" value="ACCD_DCysDesulf"/>
</dbReference>
<evidence type="ECO:0000256" key="3">
    <source>
        <dbReference type="ARBA" id="ARBA00022898"/>
    </source>
</evidence>
<dbReference type="PANTHER" id="PTHR43780">
    <property type="entry name" value="1-AMINOCYCLOPROPANE-1-CARBOXYLATE DEAMINASE-RELATED"/>
    <property type="match status" value="1"/>
</dbReference>
<dbReference type="InterPro" id="IPR036052">
    <property type="entry name" value="TrpB-like_PALP_sf"/>
</dbReference>
<dbReference type="Gene3D" id="3.40.50.1100">
    <property type="match status" value="2"/>
</dbReference>
<dbReference type="SUPFAM" id="SSF53686">
    <property type="entry name" value="Tryptophan synthase beta subunit-like PLP-dependent enzymes"/>
    <property type="match status" value="1"/>
</dbReference>
<evidence type="ECO:0000313" key="8">
    <source>
        <dbReference type="Proteomes" id="UP000503336"/>
    </source>
</evidence>
<sequence length="333" mass="35783">MIALPDPRYALLDEPTPLQRLARLERALGRSGLFVKRDDQMPIALGGNKLRSLEFWLGRALEEGADIALVAGGPNSNMCRLTAAAAAMAELDCIVFHNADSTPESRRMSFLNQVFGAEVRYLGEMDETLRAAEMERAASALRVGGRRPHIVGDPIIGALGYVRAAAELARQNEDLGGPIRHVFMPGSMGPTEAGFIFGNAVLGYPFEVHLVSVEYGRDELDDRIARILRGLASHTGLLTAGVDATHQQYHMDHLGAGYDQPTAAAEAAILRFARTEGVLLEHTYTAKTFAAFLDLAAAGGPPPEEGMCAIHTGGLPALFSQFDRFATRSAEAG</sequence>
<dbReference type="PIRSF" id="PIRSF006278">
    <property type="entry name" value="ACCD_DCysDesulf"/>
    <property type="match status" value="1"/>
</dbReference>
<accession>A0A7L5BX08</accession>
<gene>
    <name evidence="7" type="ORF">G5B40_06110</name>
</gene>
<evidence type="ECO:0000256" key="4">
    <source>
        <dbReference type="PIRSR" id="PIRSR006278-1"/>
    </source>
</evidence>
<reference evidence="7 8" key="1">
    <citation type="submission" date="2020-02" db="EMBL/GenBank/DDBJ databases">
        <title>complete genome sequence of Rhodobacteraceae bacterium.</title>
        <authorList>
            <person name="Park J."/>
            <person name="Kim Y.-S."/>
            <person name="Kim K.-H."/>
        </authorList>
    </citation>
    <scope>NUCLEOTIDE SEQUENCE [LARGE SCALE GENOMIC DNA]</scope>
    <source>
        <strain evidence="7 8">RR4-56</strain>
    </source>
</reference>
<dbReference type="KEGG" id="hdh:G5B40_06110"/>
<feature type="modified residue" description="N6-(pyridoxal phosphate)lysine" evidence="5">
    <location>
        <position position="49"/>
    </location>
</feature>
<dbReference type="EMBL" id="CP049056">
    <property type="protein sequence ID" value="QIE55067.1"/>
    <property type="molecule type" value="Genomic_DNA"/>
</dbReference>
<dbReference type="RefSeq" id="WP_165096346.1">
    <property type="nucleotide sequence ID" value="NZ_CP049056.1"/>
</dbReference>
<dbReference type="InterPro" id="IPR001926">
    <property type="entry name" value="TrpB-like_PALP"/>
</dbReference>
<evidence type="ECO:0000256" key="5">
    <source>
        <dbReference type="PIRSR" id="PIRSR006278-2"/>
    </source>
</evidence>
<dbReference type="Pfam" id="PF00291">
    <property type="entry name" value="PALP"/>
    <property type="match status" value="1"/>
</dbReference>
<comment type="similarity">
    <text evidence="2">Belongs to the ACC deaminase/D-cysteine desulfhydrase family.</text>
</comment>
<evidence type="ECO:0000259" key="6">
    <source>
        <dbReference type="Pfam" id="PF00291"/>
    </source>
</evidence>
<name>A0A7L5BX08_9RHOB</name>
<dbReference type="AlphaFoldDB" id="A0A7L5BX08"/>
<protein>
    <submittedName>
        <fullName evidence="7">Pyridoxal-phosphate dependent enzyme</fullName>
    </submittedName>
</protein>
<evidence type="ECO:0000256" key="2">
    <source>
        <dbReference type="ARBA" id="ARBA00008639"/>
    </source>
</evidence>
<keyword evidence="3 5" id="KW-0663">Pyridoxal phosphate</keyword>
<evidence type="ECO:0000313" key="7">
    <source>
        <dbReference type="EMBL" id="QIE55067.1"/>
    </source>
</evidence>
<proteinExistence type="inferred from homology"/>
<dbReference type="PANTHER" id="PTHR43780:SF2">
    <property type="entry name" value="1-AMINOCYCLOPROPANE-1-CARBOXYLATE DEAMINASE-RELATED"/>
    <property type="match status" value="1"/>
</dbReference>
<organism evidence="7 8">
    <name type="scientific">Pikeienuella piscinae</name>
    <dbReference type="NCBI Taxonomy" id="2748098"/>
    <lineage>
        <taxon>Bacteria</taxon>
        <taxon>Pseudomonadati</taxon>
        <taxon>Pseudomonadota</taxon>
        <taxon>Alphaproteobacteria</taxon>
        <taxon>Rhodobacterales</taxon>
        <taxon>Paracoccaceae</taxon>
        <taxon>Pikeienuella</taxon>
    </lineage>
</organism>
<feature type="domain" description="Tryptophan synthase beta chain-like PALP" evidence="6">
    <location>
        <begin position="13"/>
        <end position="313"/>
    </location>
</feature>
<evidence type="ECO:0000256" key="1">
    <source>
        <dbReference type="ARBA" id="ARBA00001933"/>
    </source>
</evidence>
<dbReference type="GO" id="GO:0019148">
    <property type="term" value="F:D-cysteine desulfhydrase activity"/>
    <property type="evidence" value="ECO:0007669"/>
    <property type="project" value="TreeGrafter"/>
</dbReference>
<dbReference type="Proteomes" id="UP000503336">
    <property type="component" value="Chromosome"/>
</dbReference>
<comment type="cofactor">
    <cofactor evidence="1">
        <name>pyridoxal 5'-phosphate</name>
        <dbReference type="ChEBI" id="CHEBI:597326"/>
    </cofactor>
</comment>
<keyword evidence="8" id="KW-1185">Reference proteome</keyword>
<feature type="active site" description="Nucleophile" evidence="4">
    <location>
        <position position="76"/>
    </location>
</feature>